<evidence type="ECO:0000256" key="4">
    <source>
        <dbReference type="ARBA" id="ARBA00022982"/>
    </source>
</evidence>
<dbReference type="InterPro" id="IPR051269">
    <property type="entry name" value="Fe-S_cluster_ET"/>
</dbReference>
<comment type="caution">
    <text evidence="9">The sequence shown here is derived from an EMBL/GenBank/DDBJ whole genome shotgun (WGS) entry which is preliminary data.</text>
</comment>
<dbReference type="PANTHER" id="PTHR36923:SF3">
    <property type="entry name" value="FERREDOXIN"/>
    <property type="match status" value="1"/>
</dbReference>
<protein>
    <recommendedName>
        <fullName evidence="8">Ferredoxin</fullName>
    </recommendedName>
</protein>
<evidence type="ECO:0000256" key="6">
    <source>
        <dbReference type="ARBA" id="ARBA00023014"/>
    </source>
</evidence>
<dbReference type="GO" id="GO:0009055">
    <property type="term" value="F:electron transfer activity"/>
    <property type="evidence" value="ECO:0007669"/>
    <property type="project" value="UniProtKB-UniRule"/>
</dbReference>
<dbReference type="Gene3D" id="3.30.70.20">
    <property type="match status" value="1"/>
</dbReference>
<reference evidence="9 10" key="1">
    <citation type="submission" date="2020-04" db="EMBL/GenBank/DDBJ databases">
        <title>MicrobeNet Type strains.</title>
        <authorList>
            <person name="Nicholson A.C."/>
        </authorList>
    </citation>
    <scope>NUCLEOTIDE SEQUENCE [LARGE SCALE GENOMIC DNA]</scope>
    <source>
        <strain evidence="9 10">ATCC 23612</strain>
    </source>
</reference>
<keyword evidence="6 8" id="KW-0411">Iron-sulfur</keyword>
<evidence type="ECO:0000256" key="3">
    <source>
        <dbReference type="ARBA" id="ARBA00022723"/>
    </source>
</evidence>
<keyword evidence="2 8" id="KW-0813">Transport</keyword>
<comment type="cofactor">
    <cofactor evidence="1">
        <name>[3Fe-4S] cluster</name>
        <dbReference type="ChEBI" id="CHEBI:21137"/>
    </cofactor>
</comment>
<comment type="function">
    <text evidence="8">Ferredoxins are iron-sulfur proteins that transfer electrons in a wide variety of metabolic reactions.</text>
</comment>
<name>A0A7X6RPC3_9ACTN</name>
<dbReference type="SUPFAM" id="SSF54862">
    <property type="entry name" value="4Fe-4S ferredoxins"/>
    <property type="match status" value="1"/>
</dbReference>
<proteinExistence type="predicted"/>
<dbReference type="GO" id="GO:0051538">
    <property type="term" value="F:3 iron, 4 sulfur cluster binding"/>
    <property type="evidence" value="ECO:0007669"/>
    <property type="project" value="UniProtKB-KW"/>
</dbReference>
<evidence type="ECO:0000256" key="5">
    <source>
        <dbReference type="ARBA" id="ARBA00023004"/>
    </source>
</evidence>
<dbReference type="GO" id="GO:0005506">
    <property type="term" value="F:iron ion binding"/>
    <property type="evidence" value="ECO:0007669"/>
    <property type="project" value="UniProtKB-UniRule"/>
</dbReference>
<dbReference type="Pfam" id="PF13370">
    <property type="entry name" value="Fer4_13"/>
    <property type="match status" value="1"/>
</dbReference>
<dbReference type="Proteomes" id="UP000553209">
    <property type="component" value="Unassembled WGS sequence"/>
</dbReference>
<evidence type="ECO:0000256" key="7">
    <source>
        <dbReference type="ARBA" id="ARBA00023291"/>
    </source>
</evidence>
<keyword evidence="5 8" id="KW-0408">Iron</keyword>
<dbReference type="PANTHER" id="PTHR36923">
    <property type="entry name" value="FERREDOXIN"/>
    <property type="match status" value="1"/>
</dbReference>
<keyword evidence="10" id="KW-1185">Reference proteome</keyword>
<dbReference type="InterPro" id="IPR001080">
    <property type="entry name" value="3Fe4S_ferredoxin"/>
</dbReference>
<keyword evidence="3 8" id="KW-0479">Metal-binding</keyword>
<evidence type="ECO:0000313" key="9">
    <source>
        <dbReference type="EMBL" id="NKY97016.1"/>
    </source>
</evidence>
<sequence length="66" mass="7256">MRVTVDQDWCCGAGQCVLLAPEVFDQREEDGIVELLTERPPENLYPAVREAGQVCPTGAIHVDEDA</sequence>
<dbReference type="AlphaFoldDB" id="A0A7X6RPC3"/>
<keyword evidence="7" id="KW-0003">3Fe-4S</keyword>
<evidence type="ECO:0000256" key="8">
    <source>
        <dbReference type="RuleBase" id="RU368020"/>
    </source>
</evidence>
<keyword evidence="4 8" id="KW-0249">Electron transport</keyword>
<gene>
    <name evidence="9" type="ORF">HGB44_04875</name>
</gene>
<accession>A0A7X6RPC3</accession>
<evidence type="ECO:0000256" key="2">
    <source>
        <dbReference type="ARBA" id="ARBA00022448"/>
    </source>
</evidence>
<dbReference type="PRINTS" id="PR00352">
    <property type="entry name" value="3FE4SFRDOXIN"/>
</dbReference>
<dbReference type="RefSeq" id="WP_061082309.1">
    <property type="nucleotide sequence ID" value="NZ_JAAXPG010000003.1"/>
</dbReference>
<evidence type="ECO:0000256" key="1">
    <source>
        <dbReference type="ARBA" id="ARBA00001927"/>
    </source>
</evidence>
<evidence type="ECO:0000313" key="10">
    <source>
        <dbReference type="Proteomes" id="UP000553209"/>
    </source>
</evidence>
<dbReference type="EMBL" id="JAAXPG010000003">
    <property type="protein sequence ID" value="NKY97016.1"/>
    <property type="molecule type" value="Genomic_DNA"/>
</dbReference>
<organism evidence="9 10">
    <name type="scientific">Nocardiopsis alborubida</name>
    <dbReference type="NCBI Taxonomy" id="146802"/>
    <lineage>
        <taxon>Bacteria</taxon>
        <taxon>Bacillati</taxon>
        <taxon>Actinomycetota</taxon>
        <taxon>Actinomycetes</taxon>
        <taxon>Streptosporangiales</taxon>
        <taxon>Nocardiopsidaceae</taxon>
        <taxon>Nocardiopsis</taxon>
    </lineage>
</organism>